<dbReference type="EC" id="2.7.13.3" evidence="3"/>
<evidence type="ECO:0000256" key="10">
    <source>
        <dbReference type="SAM" id="Phobius"/>
    </source>
</evidence>
<evidence type="ECO:0000256" key="1">
    <source>
        <dbReference type="ARBA" id="ARBA00000085"/>
    </source>
</evidence>
<dbReference type="InterPro" id="IPR003661">
    <property type="entry name" value="HisK_dim/P_dom"/>
</dbReference>
<feature type="transmembrane region" description="Helical" evidence="10">
    <location>
        <begin position="144"/>
        <end position="163"/>
    </location>
</feature>
<keyword evidence="5" id="KW-0597">Phosphoprotein</keyword>
<dbReference type="OrthoDB" id="9804645at2"/>
<comment type="subcellular location">
    <subcellularLocation>
        <location evidence="2">Cell membrane</location>
        <topology evidence="2">Multi-pass membrane protein</topology>
    </subcellularLocation>
</comment>
<dbReference type="InterPro" id="IPR003660">
    <property type="entry name" value="HAMP_dom"/>
</dbReference>
<keyword evidence="10" id="KW-0812">Transmembrane</keyword>
<dbReference type="CDD" id="cd00082">
    <property type="entry name" value="HisKA"/>
    <property type="match status" value="1"/>
</dbReference>
<dbReference type="Gene3D" id="3.30.565.10">
    <property type="entry name" value="Histidine kinase-like ATPase, C-terminal domain"/>
    <property type="match status" value="1"/>
</dbReference>
<reference evidence="13 14" key="1">
    <citation type="journal article" date="2019" name="Biochem. Eng. J.">
        <title>Metabolic engineering of the marine bacteria Neptunomonas concharum for the production of acetoin and meso-2,3-butanediol from acetate.</title>
        <authorList>
            <person name="Li W."/>
            <person name="Pu N."/>
            <person name="Liu C.-X."/>
            <person name="Yuan Q.-P."/>
            <person name="Li Z.-J."/>
        </authorList>
    </citation>
    <scope>NUCLEOTIDE SEQUENCE [LARGE SCALE GENOMIC DNA]</scope>
    <source>
        <strain evidence="13 14">JCM17730</strain>
    </source>
</reference>
<dbReference type="CDD" id="cd06225">
    <property type="entry name" value="HAMP"/>
    <property type="match status" value="1"/>
</dbReference>
<evidence type="ECO:0000256" key="6">
    <source>
        <dbReference type="ARBA" id="ARBA00022679"/>
    </source>
</evidence>
<dbReference type="InterPro" id="IPR050980">
    <property type="entry name" value="2C_sensor_his_kinase"/>
</dbReference>
<dbReference type="InterPro" id="IPR004358">
    <property type="entry name" value="Sig_transdc_His_kin-like_C"/>
</dbReference>
<evidence type="ECO:0000256" key="9">
    <source>
        <dbReference type="ARBA" id="ARBA00022840"/>
    </source>
</evidence>
<dbReference type="Pfam" id="PF00672">
    <property type="entry name" value="HAMP"/>
    <property type="match status" value="1"/>
</dbReference>
<evidence type="ECO:0000259" key="11">
    <source>
        <dbReference type="PROSITE" id="PS50109"/>
    </source>
</evidence>
<dbReference type="EMBL" id="CP043869">
    <property type="protein sequence ID" value="QEQ96732.1"/>
    <property type="molecule type" value="Genomic_DNA"/>
</dbReference>
<accession>A0A5P1RBR7</accession>
<keyword evidence="6" id="KW-0808">Transferase</keyword>
<keyword evidence="10" id="KW-0472">Membrane</keyword>
<protein>
    <recommendedName>
        <fullName evidence="3">histidine kinase</fullName>
        <ecNumber evidence="3">2.7.13.3</ecNumber>
    </recommendedName>
</protein>
<dbReference type="GO" id="GO:0000155">
    <property type="term" value="F:phosphorelay sensor kinase activity"/>
    <property type="evidence" value="ECO:0007669"/>
    <property type="project" value="InterPro"/>
</dbReference>
<dbReference type="Pfam" id="PF02518">
    <property type="entry name" value="HATPase_c"/>
    <property type="match status" value="1"/>
</dbReference>
<dbReference type="Pfam" id="PF00512">
    <property type="entry name" value="HisKA"/>
    <property type="match status" value="1"/>
</dbReference>
<keyword evidence="10" id="KW-1133">Transmembrane helix</keyword>
<organism evidence="13 14">
    <name type="scientific">Neptunomonas concharum</name>
    <dbReference type="NCBI Taxonomy" id="1031538"/>
    <lineage>
        <taxon>Bacteria</taxon>
        <taxon>Pseudomonadati</taxon>
        <taxon>Pseudomonadota</taxon>
        <taxon>Gammaproteobacteria</taxon>
        <taxon>Oceanospirillales</taxon>
        <taxon>Oceanospirillaceae</taxon>
        <taxon>Neptunomonas</taxon>
    </lineage>
</organism>
<feature type="domain" description="HAMP" evidence="12">
    <location>
        <begin position="161"/>
        <end position="213"/>
    </location>
</feature>
<evidence type="ECO:0000259" key="12">
    <source>
        <dbReference type="PROSITE" id="PS50885"/>
    </source>
</evidence>
<dbReference type="GO" id="GO:0005524">
    <property type="term" value="F:ATP binding"/>
    <property type="evidence" value="ECO:0007669"/>
    <property type="project" value="UniProtKB-KW"/>
</dbReference>
<sequence>MARLFITLYIGVIAALFGFILLLDLTAEKVFKDAFQEEVRRKVTSYTKLFEEIYQLAGEEAMEKAMYRTAELENQVLTVLASPETLNQPEIKALKSSGPFWGELEGDDGEAMYFWLSVNDKIYKSHDDPNSDFVKIQKLVDITAFWGFFIVTALALAAWTYLLQRKLKMLETSATAIANGDFSARAPMASKHRVGGLNRSFNSMAERIELLIASHKRLTNAVAHELRTPIFRLRCQLTMLEEDLVAPAQQPFLAGMEEDLAELDQLVEELLSYAKMQRSGTIAAFESQDVAQWLKQQQPLLQRSCLKELAVIECPSIALKFDPRLLLRALSNLVRNADIHAYTQIELHALIEDGYLVICVDDDGQGVPLSEHERIFEPFERLDVARARDTGGHGLGLSIVKEIMDIHQGRVTVSSAPIGGARFSLYLPLPDRTQT</sequence>
<keyword evidence="4" id="KW-1003">Cell membrane</keyword>
<dbReference type="PROSITE" id="PS50109">
    <property type="entry name" value="HIS_KIN"/>
    <property type="match status" value="1"/>
</dbReference>
<gene>
    <name evidence="13" type="ORF">F0U83_08390</name>
</gene>
<evidence type="ECO:0000256" key="7">
    <source>
        <dbReference type="ARBA" id="ARBA00022741"/>
    </source>
</evidence>
<keyword evidence="8" id="KW-0418">Kinase</keyword>
<dbReference type="AlphaFoldDB" id="A0A5P1RBR7"/>
<dbReference type="InterPro" id="IPR036890">
    <property type="entry name" value="HATPase_C_sf"/>
</dbReference>
<dbReference type="PANTHER" id="PTHR44936:SF10">
    <property type="entry name" value="SENSOR PROTEIN RSTB"/>
    <property type="match status" value="1"/>
</dbReference>
<dbReference type="RefSeq" id="WP_138987344.1">
    <property type="nucleotide sequence ID" value="NZ_CP043869.1"/>
</dbReference>
<dbReference type="SUPFAM" id="SSF158472">
    <property type="entry name" value="HAMP domain-like"/>
    <property type="match status" value="1"/>
</dbReference>
<evidence type="ECO:0000256" key="5">
    <source>
        <dbReference type="ARBA" id="ARBA00022553"/>
    </source>
</evidence>
<keyword evidence="14" id="KW-1185">Reference proteome</keyword>
<dbReference type="InterPro" id="IPR036097">
    <property type="entry name" value="HisK_dim/P_sf"/>
</dbReference>
<evidence type="ECO:0000256" key="8">
    <source>
        <dbReference type="ARBA" id="ARBA00022777"/>
    </source>
</evidence>
<dbReference type="SMART" id="SM00304">
    <property type="entry name" value="HAMP"/>
    <property type="match status" value="1"/>
</dbReference>
<dbReference type="GO" id="GO:0005886">
    <property type="term" value="C:plasma membrane"/>
    <property type="evidence" value="ECO:0007669"/>
    <property type="project" value="UniProtKB-SubCell"/>
</dbReference>
<dbReference type="InterPro" id="IPR003594">
    <property type="entry name" value="HATPase_dom"/>
</dbReference>
<comment type="catalytic activity">
    <reaction evidence="1">
        <text>ATP + protein L-histidine = ADP + protein N-phospho-L-histidine.</text>
        <dbReference type="EC" id="2.7.13.3"/>
    </reaction>
</comment>
<evidence type="ECO:0000313" key="13">
    <source>
        <dbReference type="EMBL" id="QEQ96732.1"/>
    </source>
</evidence>
<proteinExistence type="predicted"/>
<dbReference type="SUPFAM" id="SSF47384">
    <property type="entry name" value="Homodimeric domain of signal transducing histidine kinase"/>
    <property type="match status" value="1"/>
</dbReference>
<evidence type="ECO:0000256" key="2">
    <source>
        <dbReference type="ARBA" id="ARBA00004651"/>
    </source>
</evidence>
<dbReference type="InterPro" id="IPR005467">
    <property type="entry name" value="His_kinase_dom"/>
</dbReference>
<dbReference type="PROSITE" id="PS50885">
    <property type="entry name" value="HAMP"/>
    <property type="match status" value="1"/>
</dbReference>
<dbReference type="PRINTS" id="PR00344">
    <property type="entry name" value="BCTRLSENSOR"/>
</dbReference>
<dbReference type="SMART" id="SM00387">
    <property type="entry name" value="HATPase_c"/>
    <property type="match status" value="1"/>
</dbReference>
<feature type="domain" description="Histidine kinase" evidence="11">
    <location>
        <begin position="221"/>
        <end position="431"/>
    </location>
</feature>
<dbReference type="KEGG" id="ncu:F0U83_08390"/>
<keyword evidence="7" id="KW-0547">Nucleotide-binding</keyword>
<evidence type="ECO:0000256" key="4">
    <source>
        <dbReference type="ARBA" id="ARBA00022475"/>
    </source>
</evidence>
<dbReference type="PANTHER" id="PTHR44936">
    <property type="entry name" value="SENSOR PROTEIN CREC"/>
    <property type="match status" value="1"/>
</dbReference>
<name>A0A5P1RBR7_9GAMM</name>
<dbReference type="SUPFAM" id="SSF55874">
    <property type="entry name" value="ATPase domain of HSP90 chaperone/DNA topoisomerase II/histidine kinase"/>
    <property type="match status" value="1"/>
</dbReference>
<evidence type="ECO:0000256" key="3">
    <source>
        <dbReference type="ARBA" id="ARBA00012438"/>
    </source>
</evidence>
<dbReference type="Gene3D" id="1.10.8.500">
    <property type="entry name" value="HAMP domain in histidine kinase"/>
    <property type="match status" value="1"/>
</dbReference>
<keyword evidence="9" id="KW-0067">ATP-binding</keyword>
<dbReference type="Proteomes" id="UP000324760">
    <property type="component" value="Chromosome"/>
</dbReference>
<evidence type="ECO:0000313" key="14">
    <source>
        <dbReference type="Proteomes" id="UP000324760"/>
    </source>
</evidence>
<dbReference type="Gene3D" id="1.10.287.130">
    <property type="match status" value="1"/>
</dbReference>
<dbReference type="SMART" id="SM00388">
    <property type="entry name" value="HisKA"/>
    <property type="match status" value="1"/>
</dbReference>